<evidence type="ECO:0008006" key="4">
    <source>
        <dbReference type="Google" id="ProtNLM"/>
    </source>
</evidence>
<reference evidence="3" key="1">
    <citation type="journal article" date="2012" name="Science">
        <title>The Paleozoic origin of enzymatic lignin decomposition reconstructed from 31 fungal genomes.</title>
        <authorList>
            <person name="Floudas D."/>
            <person name="Binder M."/>
            <person name="Riley R."/>
            <person name="Barry K."/>
            <person name="Blanchette R.A."/>
            <person name="Henrissat B."/>
            <person name="Martinez A.T."/>
            <person name="Otillar R."/>
            <person name="Spatafora J.W."/>
            <person name="Yadav J.S."/>
            <person name="Aerts A."/>
            <person name="Benoit I."/>
            <person name="Boyd A."/>
            <person name="Carlson A."/>
            <person name="Copeland A."/>
            <person name="Coutinho P.M."/>
            <person name="de Vries R.P."/>
            <person name="Ferreira P."/>
            <person name="Findley K."/>
            <person name="Foster B."/>
            <person name="Gaskell J."/>
            <person name="Glotzer D."/>
            <person name="Gorecki P."/>
            <person name="Heitman J."/>
            <person name="Hesse C."/>
            <person name="Hori C."/>
            <person name="Igarashi K."/>
            <person name="Jurgens J.A."/>
            <person name="Kallen N."/>
            <person name="Kersten P."/>
            <person name="Kohler A."/>
            <person name="Kuees U."/>
            <person name="Kumar T.K.A."/>
            <person name="Kuo A."/>
            <person name="LaButti K."/>
            <person name="Larrondo L.F."/>
            <person name="Lindquist E."/>
            <person name="Ling A."/>
            <person name="Lombard V."/>
            <person name="Lucas S."/>
            <person name="Lundell T."/>
            <person name="Martin R."/>
            <person name="McLaughlin D.J."/>
            <person name="Morgenstern I."/>
            <person name="Morin E."/>
            <person name="Murat C."/>
            <person name="Nagy L.G."/>
            <person name="Nolan M."/>
            <person name="Ohm R.A."/>
            <person name="Patyshakuliyeva A."/>
            <person name="Rokas A."/>
            <person name="Ruiz-Duenas F.J."/>
            <person name="Sabat G."/>
            <person name="Salamov A."/>
            <person name="Samejima M."/>
            <person name="Schmutz J."/>
            <person name="Slot J.C."/>
            <person name="St John F."/>
            <person name="Stenlid J."/>
            <person name="Sun H."/>
            <person name="Sun S."/>
            <person name="Syed K."/>
            <person name="Tsang A."/>
            <person name="Wiebenga A."/>
            <person name="Young D."/>
            <person name="Pisabarro A."/>
            <person name="Eastwood D.C."/>
            <person name="Martin F."/>
            <person name="Cullen D."/>
            <person name="Grigoriev I.V."/>
            <person name="Hibbett D.S."/>
        </authorList>
    </citation>
    <scope>NUCLEOTIDE SEQUENCE [LARGE SCALE GENOMIC DNA]</scope>
    <source>
        <strain evidence="3">FP-91666</strain>
    </source>
</reference>
<name>R7RW62_STEHR</name>
<accession>R7RW62</accession>
<proteinExistence type="predicted"/>
<evidence type="ECO:0000313" key="2">
    <source>
        <dbReference type="EMBL" id="EIM79519.1"/>
    </source>
</evidence>
<dbReference type="KEGG" id="shs:STEHIDRAFT_163558"/>
<feature type="compositionally biased region" description="Polar residues" evidence="1">
    <location>
        <begin position="519"/>
        <end position="538"/>
    </location>
</feature>
<dbReference type="SUPFAM" id="SSF52540">
    <property type="entry name" value="P-loop containing nucleoside triphosphate hydrolases"/>
    <property type="match status" value="1"/>
</dbReference>
<organism evidence="2 3">
    <name type="scientific">Stereum hirsutum (strain FP-91666)</name>
    <name type="common">White-rot fungus</name>
    <dbReference type="NCBI Taxonomy" id="721885"/>
    <lineage>
        <taxon>Eukaryota</taxon>
        <taxon>Fungi</taxon>
        <taxon>Dikarya</taxon>
        <taxon>Basidiomycota</taxon>
        <taxon>Agaricomycotina</taxon>
        <taxon>Agaricomycetes</taxon>
        <taxon>Russulales</taxon>
        <taxon>Stereaceae</taxon>
        <taxon>Stereum</taxon>
    </lineage>
</organism>
<dbReference type="RefSeq" id="XP_007311319.1">
    <property type="nucleotide sequence ID" value="XM_007311257.1"/>
</dbReference>
<evidence type="ECO:0000256" key="1">
    <source>
        <dbReference type="SAM" id="MobiDB-lite"/>
    </source>
</evidence>
<dbReference type="Proteomes" id="UP000053927">
    <property type="component" value="Unassembled WGS sequence"/>
</dbReference>
<dbReference type="eggNOG" id="ENOG502QQSW">
    <property type="taxonomic scope" value="Eukaryota"/>
</dbReference>
<evidence type="ECO:0000313" key="3">
    <source>
        <dbReference type="Proteomes" id="UP000053927"/>
    </source>
</evidence>
<dbReference type="OMA" id="QHISAMG"/>
<dbReference type="GeneID" id="18802385"/>
<feature type="region of interest" description="Disordered" evidence="1">
    <location>
        <begin position="496"/>
        <end position="538"/>
    </location>
</feature>
<keyword evidence="3" id="KW-1185">Reference proteome</keyword>
<dbReference type="InterPro" id="IPR027417">
    <property type="entry name" value="P-loop_NTPase"/>
</dbReference>
<dbReference type="Gene3D" id="3.40.50.300">
    <property type="entry name" value="P-loop containing nucleotide triphosphate hydrolases"/>
    <property type="match status" value="1"/>
</dbReference>
<protein>
    <recommendedName>
        <fullName evidence="4">Zona occludens toxin N-terminal domain-containing protein</fullName>
    </recommendedName>
</protein>
<feature type="compositionally biased region" description="Basic and acidic residues" evidence="1">
    <location>
        <begin position="504"/>
        <end position="516"/>
    </location>
</feature>
<sequence length="690" mass="74967">MPYSTNATVDLSPEAELLFRYVSSSQHDTDLAGSHSMRTAPLFTNEALNVIGTTVLPQRAVYGNVLHSPKEPSPLTKLYVNTNAPFSAVVCGLQGSGKSHSTAVLLEGCLIQDRRLGTLPVPLCGLLFHFDSAAGSGFVQPCEAAYLAVMDATRGGTATAPDVTVLTLPNRVEAMKSVYANLPGVKVEALRFASRDISGERLLAMMKVDDGDQMPLYMELVMTLLRDMEVFDYNEFRAMLAKQKINGSQKAMLNLRLALLDSCLRGGNANNCVSTHFRQGALTIVDLSSPFIDASSACGFFDIILSLFIEAEVDTGKIVVLDEAHKYLSDSGHSSRLTDSLLSIIRQQRHLNARVIISTQEPTVVPSKFLELSSFIIAHRFSSPKWLAHLSEHVSAAQAVRDEIFSKLIDLRTGEGIIFAPSGLRTKPSPTDSSTRVVTFGQDYLLVQSRQRITLDGGHSMLAVRDETMHTRIGRIAVQNVTRSAVVTMAEPVLSEISSSEQAKPGDDHVQPEVRRPSVRQSYPSTSDIQTAFHSGNRSSITPSLGNASVASPVPSIAVPTTITKAFPAETQTLTPITVAYLKRDASHSTKHLEKLANPHLIFNSASHLTIVLDILRSYRQEGLVLVPLKQVRKPLVARSKAKNSGLNSSDIIVAVQMFLIEETERGSLVYGHTGKGSQPGQQFVKLVDA</sequence>
<dbReference type="OrthoDB" id="2316594at2759"/>
<dbReference type="AlphaFoldDB" id="R7RW62"/>
<dbReference type="EMBL" id="JH687403">
    <property type="protein sequence ID" value="EIM79519.1"/>
    <property type="molecule type" value="Genomic_DNA"/>
</dbReference>
<gene>
    <name evidence="2" type="ORF">STEHIDRAFT_163558</name>
</gene>